<dbReference type="OrthoDB" id="439046at2759"/>
<proteinExistence type="predicted"/>
<dbReference type="PANTHER" id="PTHR13504">
    <property type="entry name" value="FIDO DOMAIN-CONTAINING PROTEIN DDB_G0283145"/>
    <property type="match status" value="1"/>
</dbReference>
<evidence type="ECO:0000256" key="1">
    <source>
        <dbReference type="ARBA" id="ARBA00004167"/>
    </source>
</evidence>
<feature type="active site" evidence="9">
    <location>
        <position position="228"/>
    </location>
</feature>
<keyword evidence="4 10" id="KW-0547">Nucleotide-binding</keyword>
<feature type="domain" description="Fido" evidence="11">
    <location>
        <begin position="137"/>
        <end position="291"/>
    </location>
</feature>
<keyword evidence="6 10" id="KW-0067">ATP-binding</keyword>
<comment type="subcellular location">
    <subcellularLocation>
        <location evidence="1">Membrane</location>
        <topology evidence="1">Single-pass membrane protein</topology>
    </subcellularLocation>
</comment>
<keyword evidence="2" id="KW-0812">Transmembrane</keyword>
<protein>
    <submittedName>
        <fullName evidence="12">Fic-domain-containing protein</fullName>
    </submittedName>
</protein>
<evidence type="ECO:0000313" key="12">
    <source>
        <dbReference type="EMBL" id="KAF5668111.1"/>
    </source>
</evidence>
<evidence type="ECO:0000256" key="7">
    <source>
        <dbReference type="ARBA" id="ARBA00022989"/>
    </source>
</evidence>
<evidence type="ECO:0000256" key="6">
    <source>
        <dbReference type="ARBA" id="ARBA00022840"/>
    </source>
</evidence>
<dbReference type="Gene3D" id="1.10.3290.10">
    <property type="entry name" value="Fido-like domain"/>
    <property type="match status" value="1"/>
</dbReference>
<evidence type="ECO:0000256" key="5">
    <source>
        <dbReference type="ARBA" id="ARBA00022803"/>
    </source>
</evidence>
<evidence type="ECO:0000256" key="10">
    <source>
        <dbReference type="PIRSR" id="PIRSR640198-2"/>
    </source>
</evidence>
<dbReference type="PROSITE" id="PS51459">
    <property type="entry name" value="FIDO"/>
    <property type="match status" value="1"/>
</dbReference>
<dbReference type="SUPFAM" id="SSF140931">
    <property type="entry name" value="Fic-like"/>
    <property type="match status" value="1"/>
</dbReference>
<comment type="caution">
    <text evidence="12">The sequence shown here is derived from an EMBL/GenBank/DDBJ whole genome shotgun (WGS) entry which is preliminary data.</text>
</comment>
<evidence type="ECO:0000256" key="9">
    <source>
        <dbReference type="PIRSR" id="PIRSR640198-1"/>
    </source>
</evidence>
<dbReference type="InterPro" id="IPR036597">
    <property type="entry name" value="Fido-like_dom_sf"/>
</dbReference>
<dbReference type="Pfam" id="PF02661">
    <property type="entry name" value="Fic"/>
    <property type="match status" value="1"/>
</dbReference>
<gene>
    <name evidence="12" type="ORF">FHETE_5377</name>
</gene>
<dbReference type="Proteomes" id="UP000567885">
    <property type="component" value="Unassembled WGS sequence"/>
</dbReference>
<name>A0A8H5TBH1_FUSHE</name>
<keyword evidence="13" id="KW-1185">Reference proteome</keyword>
<keyword evidence="5" id="KW-0802">TPR repeat</keyword>
<reference evidence="12 13" key="1">
    <citation type="submission" date="2020-05" db="EMBL/GenBank/DDBJ databases">
        <title>Identification and distribution of gene clusters putatively required for synthesis of sphingolipid metabolism inhibitors in phylogenetically diverse species of the filamentous fungus Fusarium.</title>
        <authorList>
            <person name="Kim H.-S."/>
            <person name="Busman M."/>
            <person name="Brown D.W."/>
            <person name="Divon H."/>
            <person name="Uhlig S."/>
            <person name="Proctor R.H."/>
        </authorList>
    </citation>
    <scope>NUCLEOTIDE SEQUENCE [LARGE SCALE GENOMIC DNA]</scope>
    <source>
        <strain evidence="12 13">NRRL 20693</strain>
    </source>
</reference>
<dbReference type="GO" id="GO:0005524">
    <property type="term" value="F:ATP binding"/>
    <property type="evidence" value="ECO:0007669"/>
    <property type="project" value="UniProtKB-KW"/>
</dbReference>
<dbReference type="AlphaFoldDB" id="A0A8H5TBH1"/>
<dbReference type="InterPro" id="IPR040198">
    <property type="entry name" value="Fido_containing"/>
</dbReference>
<keyword evidence="7" id="KW-1133">Transmembrane helix</keyword>
<dbReference type="InterPro" id="IPR003812">
    <property type="entry name" value="Fido"/>
</dbReference>
<dbReference type="EMBL" id="JAAGWQ010000095">
    <property type="protein sequence ID" value="KAF5668111.1"/>
    <property type="molecule type" value="Genomic_DNA"/>
</dbReference>
<evidence type="ECO:0000256" key="8">
    <source>
        <dbReference type="ARBA" id="ARBA00023136"/>
    </source>
</evidence>
<evidence type="ECO:0000259" key="11">
    <source>
        <dbReference type="PROSITE" id="PS51459"/>
    </source>
</evidence>
<evidence type="ECO:0000256" key="4">
    <source>
        <dbReference type="ARBA" id="ARBA00022741"/>
    </source>
</evidence>
<organism evidence="12 13">
    <name type="scientific">Fusarium heterosporum</name>
    <dbReference type="NCBI Taxonomy" id="42747"/>
    <lineage>
        <taxon>Eukaryota</taxon>
        <taxon>Fungi</taxon>
        <taxon>Dikarya</taxon>
        <taxon>Ascomycota</taxon>
        <taxon>Pezizomycotina</taxon>
        <taxon>Sordariomycetes</taxon>
        <taxon>Hypocreomycetidae</taxon>
        <taxon>Hypocreales</taxon>
        <taxon>Nectriaceae</taxon>
        <taxon>Fusarium</taxon>
        <taxon>Fusarium heterosporum species complex</taxon>
    </lineage>
</organism>
<evidence type="ECO:0000256" key="3">
    <source>
        <dbReference type="ARBA" id="ARBA00022737"/>
    </source>
</evidence>
<keyword evidence="3" id="KW-0677">Repeat</keyword>
<dbReference type="PANTHER" id="PTHR13504:SF34">
    <property type="entry name" value="PROTEIN ADENYLYLTRANSFERASE FICD"/>
    <property type="match status" value="1"/>
</dbReference>
<sequence length="320" mass="36759">MTEREPSNMTSEQNPNSFTLSLPVMNEHAYAYSAKAEEQFPHEVYNDLLIVLRLPTCDESRKETFLIRRLLRMIYGSNMISEIRAPFKTVRDICLPVFYQDGTRVPPPDATIDELLTFRHAEASIWMLAEMRRGEGLTEEMILKAHGMMTIGIQANDGFGTHSSKYSGKYRQYDMHPDECLVPAADIPGRMKRMIADYYREISLASQHGGLDCIAHASWCCQSFMRIHPFSDGNGRMARLIINAVIFKYLNFVLPFGENAKSKNEFRDISDALNESTDTNHFLKISSFILRQVFKAAQEDRGVWGFEEVKKEEEVEVQME</sequence>
<feature type="binding site" evidence="10">
    <location>
        <begin position="232"/>
        <end position="239"/>
    </location>
    <ligand>
        <name>ATP</name>
        <dbReference type="ChEBI" id="CHEBI:30616"/>
    </ligand>
</feature>
<dbReference type="GO" id="GO:0016020">
    <property type="term" value="C:membrane"/>
    <property type="evidence" value="ECO:0007669"/>
    <property type="project" value="UniProtKB-SubCell"/>
</dbReference>
<keyword evidence="8" id="KW-0472">Membrane</keyword>
<accession>A0A8H5TBH1</accession>
<evidence type="ECO:0000313" key="13">
    <source>
        <dbReference type="Proteomes" id="UP000567885"/>
    </source>
</evidence>
<evidence type="ECO:0000256" key="2">
    <source>
        <dbReference type="ARBA" id="ARBA00022692"/>
    </source>
</evidence>